<evidence type="ECO:0000256" key="2">
    <source>
        <dbReference type="ARBA" id="ARBA00023125"/>
    </source>
</evidence>
<dbReference type="AlphaFoldDB" id="A0A4R0NQD6"/>
<dbReference type="SMART" id="SM00342">
    <property type="entry name" value="HTH_ARAC"/>
    <property type="match status" value="1"/>
</dbReference>
<dbReference type="Proteomes" id="UP000293347">
    <property type="component" value="Unassembled WGS sequence"/>
</dbReference>
<evidence type="ECO:0000313" key="6">
    <source>
        <dbReference type="Proteomes" id="UP000293347"/>
    </source>
</evidence>
<dbReference type="PANTHER" id="PTHR43280:SF2">
    <property type="entry name" value="HTH-TYPE TRANSCRIPTIONAL REGULATOR EXSA"/>
    <property type="match status" value="1"/>
</dbReference>
<feature type="domain" description="HTH araC/xylS-type" evidence="4">
    <location>
        <begin position="71"/>
        <end position="175"/>
    </location>
</feature>
<reference evidence="5 6" key="1">
    <citation type="submission" date="2019-02" db="EMBL/GenBank/DDBJ databases">
        <title>Pedobacter sp. RP-1-14 sp. nov., isolated from Arctic soil.</title>
        <authorList>
            <person name="Dahal R.H."/>
        </authorList>
    </citation>
    <scope>NUCLEOTIDE SEQUENCE [LARGE SCALE GENOMIC DNA]</scope>
    <source>
        <strain evidence="5 6">RP-1-14</strain>
    </source>
</reference>
<protein>
    <submittedName>
        <fullName evidence="5">AraC family transcriptional regulator</fullName>
    </submittedName>
</protein>
<dbReference type="PROSITE" id="PS01124">
    <property type="entry name" value="HTH_ARAC_FAMILY_2"/>
    <property type="match status" value="1"/>
</dbReference>
<dbReference type="SUPFAM" id="SSF46689">
    <property type="entry name" value="Homeodomain-like"/>
    <property type="match status" value="1"/>
</dbReference>
<keyword evidence="3" id="KW-0804">Transcription</keyword>
<comment type="caution">
    <text evidence="5">The sequence shown here is derived from an EMBL/GenBank/DDBJ whole genome shotgun (WGS) entry which is preliminary data.</text>
</comment>
<dbReference type="Pfam" id="PF12833">
    <property type="entry name" value="HTH_18"/>
    <property type="match status" value="1"/>
</dbReference>
<keyword evidence="2" id="KW-0238">DNA-binding</keyword>
<dbReference type="InterPro" id="IPR018060">
    <property type="entry name" value="HTH_AraC"/>
</dbReference>
<dbReference type="EMBL" id="SJSL01000002">
    <property type="protein sequence ID" value="TCD01495.1"/>
    <property type="molecule type" value="Genomic_DNA"/>
</dbReference>
<dbReference type="GO" id="GO:0043565">
    <property type="term" value="F:sequence-specific DNA binding"/>
    <property type="evidence" value="ECO:0007669"/>
    <property type="project" value="InterPro"/>
</dbReference>
<evidence type="ECO:0000256" key="1">
    <source>
        <dbReference type="ARBA" id="ARBA00023015"/>
    </source>
</evidence>
<keyword evidence="6" id="KW-1185">Reference proteome</keyword>
<sequence>MVLHIKHMVSNRCKMAVKRELDKIGLSYRKIDLGEVEMQISPTPRQCELLRCALLASGLELIADKKSMLIEKIKNIIIDMVHHTSEMPKIKNSNYISDKIHYDYTYLANIFSRETGTTIEHYIIRHKIERVKELIIDNELSLTKISFLLNYSSVAHLSRQFKQITGLTVSRYKDATTISRIPLENID</sequence>
<dbReference type="InterPro" id="IPR009057">
    <property type="entry name" value="Homeodomain-like_sf"/>
</dbReference>
<accession>A0A4R0NQD6</accession>
<evidence type="ECO:0000259" key="4">
    <source>
        <dbReference type="PROSITE" id="PS01124"/>
    </source>
</evidence>
<name>A0A4R0NQD6_9SPHI</name>
<proteinExistence type="predicted"/>
<keyword evidence="1" id="KW-0805">Transcription regulation</keyword>
<dbReference type="GO" id="GO:0003700">
    <property type="term" value="F:DNA-binding transcription factor activity"/>
    <property type="evidence" value="ECO:0007669"/>
    <property type="project" value="InterPro"/>
</dbReference>
<organism evidence="5 6">
    <name type="scientific">Pedobacter psychroterrae</name>
    <dbReference type="NCBI Taxonomy" id="2530453"/>
    <lineage>
        <taxon>Bacteria</taxon>
        <taxon>Pseudomonadati</taxon>
        <taxon>Bacteroidota</taxon>
        <taxon>Sphingobacteriia</taxon>
        <taxon>Sphingobacteriales</taxon>
        <taxon>Sphingobacteriaceae</taxon>
        <taxon>Pedobacter</taxon>
    </lineage>
</organism>
<gene>
    <name evidence="5" type="ORF">EZ437_12215</name>
</gene>
<dbReference type="PANTHER" id="PTHR43280">
    <property type="entry name" value="ARAC-FAMILY TRANSCRIPTIONAL REGULATOR"/>
    <property type="match status" value="1"/>
</dbReference>
<evidence type="ECO:0000256" key="3">
    <source>
        <dbReference type="ARBA" id="ARBA00023163"/>
    </source>
</evidence>
<evidence type="ECO:0000313" key="5">
    <source>
        <dbReference type="EMBL" id="TCD01495.1"/>
    </source>
</evidence>
<dbReference type="Gene3D" id="1.10.10.60">
    <property type="entry name" value="Homeodomain-like"/>
    <property type="match status" value="1"/>
</dbReference>
<dbReference type="OrthoDB" id="952277at2"/>